<sequence length="34" mass="3885">MARQVNAQGIRVEEELKVAQKSRICSRKTSTPLR</sequence>
<dbReference type="EMBL" id="JQGA01001453">
    <property type="protein sequence ID" value="KGO66063.1"/>
    <property type="molecule type" value="Genomic_DNA"/>
</dbReference>
<organism evidence="1 2">
    <name type="scientific">Penicillium italicum</name>
    <name type="common">Blue mold</name>
    <dbReference type="NCBI Taxonomy" id="40296"/>
    <lineage>
        <taxon>Eukaryota</taxon>
        <taxon>Fungi</taxon>
        <taxon>Dikarya</taxon>
        <taxon>Ascomycota</taxon>
        <taxon>Pezizomycotina</taxon>
        <taxon>Eurotiomycetes</taxon>
        <taxon>Eurotiomycetidae</taxon>
        <taxon>Eurotiales</taxon>
        <taxon>Aspergillaceae</taxon>
        <taxon>Penicillium</taxon>
    </lineage>
</organism>
<dbReference type="Proteomes" id="UP000030104">
    <property type="component" value="Unassembled WGS sequence"/>
</dbReference>
<comment type="caution">
    <text evidence="1">The sequence shown here is derived from an EMBL/GenBank/DDBJ whole genome shotgun (WGS) entry which is preliminary data.</text>
</comment>
<protein>
    <submittedName>
        <fullName evidence="1">Uncharacterized protein</fullName>
    </submittedName>
</protein>
<proteinExistence type="predicted"/>
<dbReference type="HOGENOM" id="CLU_3377295_0_0_1"/>
<gene>
    <name evidence="1" type="ORF">PITC_055970</name>
</gene>
<keyword evidence="2" id="KW-1185">Reference proteome</keyword>
<name>A0A0A2KGK1_PENIT</name>
<evidence type="ECO:0000313" key="1">
    <source>
        <dbReference type="EMBL" id="KGO66063.1"/>
    </source>
</evidence>
<accession>A0A0A2KGK1</accession>
<dbReference type="AlphaFoldDB" id="A0A0A2KGK1"/>
<reference evidence="1 2" key="1">
    <citation type="journal article" date="2015" name="Mol. Plant Microbe Interact.">
        <title>Genome, transcriptome, and functional analyses of Penicillium expansum provide new insights into secondary metabolism and pathogenicity.</title>
        <authorList>
            <person name="Ballester A.R."/>
            <person name="Marcet-Houben M."/>
            <person name="Levin E."/>
            <person name="Sela N."/>
            <person name="Selma-Lazaro C."/>
            <person name="Carmona L."/>
            <person name="Wisniewski M."/>
            <person name="Droby S."/>
            <person name="Gonzalez-Candelas L."/>
            <person name="Gabaldon T."/>
        </authorList>
    </citation>
    <scope>NUCLEOTIDE SEQUENCE [LARGE SCALE GENOMIC DNA]</scope>
    <source>
        <strain evidence="1 2">PHI-1</strain>
    </source>
</reference>
<evidence type="ECO:0000313" key="2">
    <source>
        <dbReference type="Proteomes" id="UP000030104"/>
    </source>
</evidence>